<organism evidence="2 3">
    <name type="scientific">Ascobolus immersus RN42</name>
    <dbReference type="NCBI Taxonomy" id="1160509"/>
    <lineage>
        <taxon>Eukaryota</taxon>
        <taxon>Fungi</taxon>
        <taxon>Dikarya</taxon>
        <taxon>Ascomycota</taxon>
        <taxon>Pezizomycotina</taxon>
        <taxon>Pezizomycetes</taxon>
        <taxon>Pezizales</taxon>
        <taxon>Ascobolaceae</taxon>
        <taxon>Ascobolus</taxon>
    </lineage>
</organism>
<feature type="compositionally biased region" description="Low complexity" evidence="1">
    <location>
        <begin position="20"/>
        <end position="35"/>
    </location>
</feature>
<sequence length="502" mass="56744">MPSSSRTPTRLASSLQQNQSPLPLRRSLRLASLSAKRTSKIPSSQRLSFSPRYSRSKVAKRLRKVGATSPAPRTTCPYNTMFADVLLKAVAGPEIYATRADLSSPLACSTPPRANYERSPTPPSLPSSPPLRPFSPKVTNVKKYNLRKRGVPGSTSRPRSELRPASKSAPSSGNHKNKPPPSHGALRSGVRKSRSGPQKKKVRWAEVSSVLDLPGSPVITSVADTVSDKSLPQSPEKGPYPSVDSRCQGPSLQELALAHLLQQKDEEYGTLVGGTLEMDQTCVPFALEEPVSLKERFMEPEDRWDCDRIPTREDPQFPPYCDVNNPTEFYHWVREAKIQKNTVDGPHIKFVLHERQTLNEVFLTNLPRPEQDPVTQPLKTYPLYRDWESATRCTLEGRNPQNSIPSERVWVQRKQKWRGLRIPHTEDLEERETLRGQGVPENEFPPARRFVRRYRNPEIVDETCSLSGYESNDREDIMFHLNPRTFLTPEEEIAAYHAEMDD</sequence>
<feature type="region of interest" description="Disordered" evidence="1">
    <location>
        <begin position="1"/>
        <end position="55"/>
    </location>
</feature>
<feature type="compositionally biased region" description="Polar residues" evidence="1">
    <location>
        <begin position="1"/>
        <end position="19"/>
    </location>
</feature>
<feature type="compositionally biased region" description="Basic residues" evidence="1">
    <location>
        <begin position="189"/>
        <end position="202"/>
    </location>
</feature>
<accession>A0A3N4HJM3</accession>
<evidence type="ECO:0000313" key="2">
    <source>
        <dbReference type="EMBL" id="RPA72140.1"/>
    </source>
</evidence>
<evidence type="ECO:0000256" key="1">
    <source>
        <dbReference type="SAM" id="MobiDB-lite"/>
    </source>
</evidence>
<dbReference type="EMBL" id="ML119877">
    <property type="protein sequence ID" value="RPA72140.1"/>
    <property type="molecule type" value="Genomic_DNA"/>
</dbReference>
<feature type="region of interest" description="Disordered" evidence="1">
    <location>
        <begin position="104"/>
        <end position="204"/>
    </location>
</feature>
<keyword evidence="3" id="KW-1185">Reference proteome</keyword>
<feature type="region of interest" description="Disordered" evidence="1">
    <location>
        <begin position="224"/>
        <end position="246"/>
    </location>
</feature>
<reference evidence="2 3" key="1">
    <citation type="journal article" date="2018" name="Nat. Ecol. Evol.">
        <title>Pezizomycetes genomes reveal the molecular basis of ectomycorrhizal truffle lifestyle.</title>
        <authorList>
            <person name="Murat C."/>
            <person name="Payen T."/>
            <person name="Noel B."/>
            <person name="Kuo A."/>
            <person name="Morin E."/>
            <person name="Chen J."/>
            <person name="Kohler A."/>
            <person name="Krizsan K."/>
            <person name="Balestrini R."/>
            <person name="Da Silva C."/>
            <person name="Montanini B."/>
            <person name="Hainaut M."/>
            <person name="Levati E."/>
            <person name="Barry K.W."/>
            <person name="Belfiori B."/>
            <person name="Cichocki N."/>
            <person name="Clum A."/>
            <person name="Dockter R.B."/>
            <person name="Fauchery L."/>
            <person name="Guy J."/>
            <person name="Iotti M."/>
            <person name="Le Tacon F."/>
            <person name="Lindquist E.A."/>
            <person name="Lipzen A."/>
            <person name="Malagnac F."/>
            <person name="Mello A."/>
            <person name="Molinier V."/>
            <person name="Miyauchi S."/>
            <person name="Poulain J."/>
            <person name="Riccioni C."/>
            <person name="Rubini A."/>
            <person name="Sitrit Y."/>
            <person name="Splivallo R."/>
            <person name="Traeger S."/>
            <person name="Wang M."/>
            <person name="Zifcakova L."/>
            <person name="Wipf D."/>
            <person name="Zambonelli A."/>
            <person name="Paolocci F."/>
            <person name="Nowrousian M."/>
            <person name="Ottonello S."/>
            <person name="Baldrian P."/>
            <person name="Spatafora J.W."/>
            <person name="Henrissat B."/>
            <person name="Nagy L.G."/>
            <person name="Aury J.M."/>
            <person name="Wincker P."/>
            <person name="Grigoriev I.V."/>
            <person name="Bonfante P."/>
            <person name="Martin F.M."/>
        </authorList>
    </citation>
    <scope>NUCLEOTIDE SEQUENCE [LARGE SCALE GENOMIC DNA]</scope>
    <source>
        <strain evidence="2 3">RN42</strain>
    </source>
</reference>
<feature type="compositionally biased region" description="Polar residues" evidence="1">
    <location>
        <begin position="224"/>
        <end position="233"/>
    </location>
</feature>
<feature type="compositionally biased region" description="Polar residues" evidence="1">
    <location>
        <begin position="40"/>
        <end position="53"/>
    </location>
</feature>
<gene>
    <name evidence="2" type="ORF">BJ508DRAFT_314980</name>
</gene>
<protein>
    <submittedName>
        <fullName evidence="2">Uncharacterized protein</fullName>
    </submittedName>
</protein>
<feature type="compositionally biased region" description="Pro residues" evidence="1">
    <location>
        <begin position="120"/>
        <end position="133"/>
    </location>
</feature>
<dbReference type="Proteomes" id="UP000275078">
    <property type="component" value="Unassembled WGS sequence"/>
</dbReference>
<evidence type="ECO:0000313" key="3">
    <source>
        <dbReference type="Proteomes" id="UP000275078"/>
    </source>
</evidence>
<dbReference type="AlphaFoldDB" id="A0A3N4HJM3"/>
<proteinExistence type="predicted"/>
<name>A0A3N4HJM3_ASCIM</name>